<sequence length="326" mass="38515">MEYVFFDIECACVYKNVAKICVFGYCVCDEQFHILKKEDILINPNGKFHLTDRGGEGIVLPYDYEEFKKYPDFKAFYPKIKQLLEGEDKLVFGHAAINDVKYLCLETRRYKLPSFTFRFADTQILYMAMTETYDRQAGLEALTQIFEIDYTPHCAADDAYATMRIAQEMCERDKCTLPELLKKYSIRFGKIENYQFNNSSSNRRNEYLREKSREKRERGEKRARFNDFVYGYRVRPQSQELRGKRFSFSRSIEEEFALAKRLVKEIVKRGGKYSLKLSGCNAFVEREGDDSVRRNAAYKMRDEGKITDIYTLGEFERLYATQENDE</sequence>
<dbReference type="InterPro" id="IPR036397">
    <property type="entry name" value="RNaseH_sf"/>
</dbReference>
<dbReference type="GO" id="GO:0003676">
    <property type="term" value="F:nucleic acid binding"/>
    <property type="evidence" value="ECO:0007669"/>
    <property type="project" value="InterPro"/>
</dbReference>
<dbReference type="SUPFAM" id="SSF53098">
    <property type="entry name" value="Ribonuclease H-like"/>
    <property type="match status" value="1"/>
</dbReference>
<accession>A0A9D1V899</accession>
<feature type="domain" description="Exonuclease" evidence="1">
    <location>
        <begin position="2"/>
        <end position="175"/>
    </location>
</feature>
<evidence type="ECO:0000259" key="1">
    <source>
        <dbReference type="SMART" id="SM00479"/>
    </source>
</evidence>
<evidence type="ECO:0000313" key="3">
    <source>
        <dbReference type="Proteomes" id="UP000824204"/>
    </source>
</evidence>
<reference evidence="2" key="1">
    <citation type="journal article" date="2021" name="PeerJ">
        <title>Extensive microbial diversity within the chicken gut microbiome revealed by metagenomics and culture.</title>
        <authorList>
            <person name="Gilroy R."/>
            <person name="Ravi A."/>
            <person name="Getino M."/>
            <person name="Pursley I."/>
            <person name="Horton D.L."/>
            <person name="Alikhan N.F."/>
            <person name="Baker D."/>
            <person name="Gharbi K."/>
            <person name="Hall N."/>
            <person name="Watson M."/>
            <person name="Adriaenssens E.M."/>
            <person name="Foster-Nyarko E."/>
            <person name="Jarju S."/>
            <person name="Secka A."/>
            <person name="Antonio M."/>
            <person name="Oren A."/>
            <person name="Chaudhuri R.R."/>
            <person name="La Ragione R."/>
            <person name="Hildebrand F."/>
            <person name="Pallen M.J."/>
        </authorList>
    </citation>
    <scope>NUCLEOTIDE SEQUENCE</scope>
    <source>
        <strain evidence="2">811</strain>
    </source>
</reference>
<dbReference type="InterPro" id="IPR013520">
    <property type="entry name" value="Ribonucl_H"/>
</dbReference>
<dbReference type="InterPro" id="IPR012337">
    <property type="entry name" value="RNaseH-like_sf"/>
</dbReference>
<gene>
    <name evidence="2" type="ORF">H9741_05750</name>
</gene>
<proteinExistence type="predicted"/>
<dbReference type="SMART" id="SM00479">
    <property type="entry name" value="EXOIII"/>
    <property type="match status" value="1"/>
</dbReference>
<dbReference type="Gene3D" id="3.30.420.10">
    <property type="entry name" value="Ribonuclease H-like superfamily/Ribonuclease H"/>
    <property type="match status" value="1"/>
</dbReference>
<name>A0A9D1V899_9FIRM</name>
<dbReference type="EMBL" id="DXFX01000072">
    <property type="protein sequence ID" value="HIX07952.1"/>
    <property type="molecule type" value="Genomic_DNA"/>
</dbReference>
<protein>
    <recommendedName>
        <fullName evidence="1">Exonuclease domain-containing protein</fullName>
    </recommendedName>
</protein>
<dbReference type="GO" id="GO:0004527">
    <property type="term" value="F:exonuclease activity"/>
    <property type="evidence" value="ECO:0007669"/>
    <property type="project" value="UniProtKB-ARBA"/>
</dbReference>
<reference evidence="2" key="2">
    <citation type="submission" date="2021-04" db="EMBL/GenBank/DDBJ databases">
        <authorList>
            <person name="Gilroy R."/>
        </authorList>
    </citation>
    <scope>NUCLEOTIDE SEQUENCE</scope>
    <source>
        <strain evidence="2">811</strain>
    </source>
</reference>
<dbReference type="Proteomes" id="UP000824204">
    <property type="component" value="Unassembled WGS sequence"/>
</dbReference>
<dbReference type="Pfam" id="PF00929">
    <property type="entry name" value="RNase_T"/>
    <property type="match status" value="1"/>
</dbReference>
<dbReference type="AlphaFoldDB" id="A0A9D1V899"/>
<comment type="caution">
    <text evidence="2">The sequence shown here is derived from an EMBL/GenBank/DDBJ whole genome shotgun (WGS) entry which is preliminary data.</text>
</comment>
<evidence type="ECO:0000313" key="2">
    <source>
        <dbReference type="EMBL" id="HIX07952.1"/>
    </source>
</evidence>
<organism evidence="2 3">
    <name type="scientific">Candidatus Borkfalkia faecipullorum</name>
    <dbReference type="NCBI Taxonomy" id="2838510"/>
    <lineage>
        <taxon>Bacteria</taxon>
        <taxon>Bacillati</taxon>
        <taxon>Bacillota</taxon>
        <taxon>Clostridia</taxon>
        <taxon>Christensenellales</taxon>
        <taxon>Christensenellaceae</taxon>
        <taxon>Candidatus Borkfalkia</taxon>
    </lineage>
</organism>